<reference evidence="2" key="2">
    <citation type="submission" date="2020-09" db="EMBL/GenBank/DDBJ databases">
        <authorList>
            <person name="Sun Q."/>
            <person name="Zhou Y."/>
        </authorList>
    </citation>
    <scope>NUCLEOTIDE SEQUENCE</scope>
    <source>
        <strain evidence="2">CGMCC 4.7368</strain>
    </source>
</reference>
<accession>A0A917ZH15</accession>
<feature type="region of interest" description="Disordered" evidence="1">
    <location>
        <begin position="1"/>
        <end position="24"/>
    </location>
</feature>
<organism evidence="2 3">
    <name type="scientific">Nonomuraea cavernae</name>
    <dbReference type="NCBI Taxonomy" id="2045107"/>
    <lineage>
        <taxon>Bacteria</taxon>
        <taxon>Bacillati</taxon>
        <taxon>Actinomycetota</taxon>
        <taxon>Actinomycetes</taxon>
        <taxon>Streptosporangiales</taxon>
        <taxon>Streptosporangiaceae</taxon>
        <taxon>Nonomuraea</taxon>
    </lineage>
</organism>
<evidence type="ECO:0000313" key="2">
    <source>
        <dbReference type="EMBL" id="GGO81647.1"/>
    </source>
</evidence>
<dbReference type="AlphaFoldDB" id="A0A917ZH15"/>
<gene>
    <name evidence="2" type="ORF">GCM10012289_71100</name>
</gene>
<dbReference type="Proteomes" id="UP000646523">
    <property type="component" value="Unassembled WGS sequence"/>
</dbReference>
<dbReference type="EMBL" id="BMNH01000038">
    <property type="protein sequence ID" value="GGO81647.1"/>
    <property type="molecule type" value="Genomic_DNA"/>
</dbReference>
<proteinExistence type="predicted"/>
<evidence type="ECO:0000256" key="1">
    <source>
        <dbReference type="SAM" id="MobiDB-lite"/>
    </source>
</evidence>
<comment type="caution">
    <text evidence="2">The sequence shown here is derived from an EMBL/GenBank/DDBJ whole genome shotgun (WGS) entry which is preliminary data.</text>
</comment>
<protein>
    <submittedName>
        <fullName evidence="2">Uncharacterized protein</fullName>
    </submittedName>
</protein>
<keyword evidence="3" id="KW-1185">Reference proteome</keyword>
<sequence length="160" mass="17983">MTGGSDGLSDHQGPGRADRKRFGTCDAGVMTDPGQVDLDLLAGLATELDPLMRGVLVSEDVRQAGDLLGEAMWHCMLSPLRYASHLYGIWAEIDDILDRWPLDYGPDTDVIALREFKRVAEEWLNMPQREAGIRDYVHQWKVRMAQDSWPAPGGVHWRQP</sequence>
<name>A0A917ZH15_9ACTN</name>
<evidence type="ECO:0000313" key="3">
    <source>
        <dbReference type="Proteomes" id="UP000646523"/>
    </source>
</evidence>
<reference evidence="2" key="1">
    <citation type="journal article" date="2014" name="Int. J. Syst. Evol. Microbiol.">
        <title>Complete genome sequence of Corynebacterium casei LMG S-19264T (=DSM 44701T), isolated from a smear-ripened cheese.</title>
        <authorList>
            <consortium name="US DOE Joint Genome Institute (JGI-PGF)"/>
            <person name="Walter F."/>
            <person name="Albersmeier A."/>
            <person name="Kalinowski J."/>
            <person name="Ruckert C."/>
        </authorList>
    </citation>
    <scope>NUCLEOTIDE SEQUENCE</scope>
    <source>
        <strain evidence="2">CGMCC 4.7368</strain>
    </source>
</reference>